<proteinExistence type="predicted"/>
<accession>A0A433RR48</accession>
<dbReference type="Proteomes" id="UP000288623">
    <property type="component" value="Unassembled WGS sequence"/>
</dbReference>
<dbReference type="AlphaFoldDB" id="A0A433RR48"/>
<comment type="caution">
    <text evidence="1">The sequence shown here is derived from an EMBL/GenBank/DDBJ whole genome shotgun (WGS) entry which is preliminary data.</text>
</comment>
<dbReference type="EMBL" id="JTFC01000039">
    <property type="protein sequence ID" value="RUS53257.1"/>
    <property type="molecule type" value="Genomic_DNA"/>
</dbReference>
<protein>
    <submittedName>
        <fullName evidence="1">Uncharacterized protein</fullName>
    </submittedName>
</protein>
<dbReference type="Gene3D" id="1.10.1220.10">
    <property type="entry name" value="Met repressor-like"/>
    <property type="match status" value="1"/>
</dbReference>
<name>A0A433RR48_9BACL</name>
<evidence type="ECO:0000313" key="2">
    <source>
        <dbReference type="Proteomes" id="UP000288623"/>
    </source>
</evidence>
<sequence>MRFVLEVLAVSQKQLDLVQLPEYEMEKAYEAVLQKIAQHYAYESDVRKNARQEQQKHIREAMVKGYEEMSQINLTICSECLHVEYEAEHVTGRMW</sequence>
<dbReference type="GO" id="GO:0006355">
    <property type="term" value="P:regulation of DNA-templated transcription"/>
    <property type="evidence" value="ECO:0007669"/>
    <property type="project" value="InterPro"/>
</dbReference>
<organism evidence="1 2">
    <name type="scientific">Candidatus Kurthia intestinigallinarum</name>
    <dbReference type="NCBI Taxonomy" id="1562256"/>
    <lineage>
        <taxon>Bacteria</taxon>
        <taxon>Bacillati</taxon>
        <taxon>Bacillota</taxon>
        <taxon>Bacilli</taxon>
        <taxon>Bacillales</taxon>
        <taxon>Caryophanaceae</taxon>
        <taxon>Kurthia</taxon>
    </lineage>
</organism>
<dbReference type="InterPro" id="IPR013321">
    <property type="entry name" value="Arc_rbn_hlx_hlx"/>
</dbReference>
<evidence type="ECO:0000313" key="1">
    <source>
        <dbReference type="EMBL" id="RUS53257.1"/>
    </source>
</evidence>
<gene>
    <name evidence="1" type="ORF">QI30_14860</name>
</gene>
<reference evidence="1 2" key="1">
    <citation type="submission" date="2014-11" db="EMBL/GenBank/DDBJ databases">
        <title>Genome sequence and analysis of novel Kurthia sp.</title>
        <authorList>
            <person name="Lawson J.N."/>
            <person name="Gonzalez J.E."/>
            <person name="Rinauldi L."/>
            <person name="Xuan Z."/>
            <person name="Firman A."/>
            <person name="Shaddox L."/>
            <person name="Trudeau A."/>
            <person name="Shah S."/>
            <person name="Reiman D."/>
        </authorList>
    </citation>
    <scope>NUCLEOTIDE SEQUENCE [LARGE SCALE GENOMIC DNA]</scope>
    <source>
        <strain evidence="1 2">3B1D</strain>
    </source>
</reference>
<keyword evidence="2" id="KW-1185">Reference proteome</keyword>